<gene>
    <name evidence="12" type="ORF">DYB34_006486</name>
</gene>
<dbReference type="SUPFAM" id="SSF81653">
    <property type="entry name" value="Calcium ATPase, transduction domain A"/>
    <property type="match status" value="1"/>
</dbReference>
<dbReference type="Pfam" id="PF00122">
    <property type="entry name" value="E1-E2_ATPase"/>
    <property type="match status" value="1"/>
</dbReference>
<feature type="domain" description="P-type ATPase C-terminal" evidence="11">
    <location>
        <begin position="645"/>
        <end position="745"/>
    </location>
</feature>
<evidence type="ECO:0000256" key="4">
    <source>
        <dbReference type="ARBA" id="ARBA00022842"/>
    </source>
</evidence>
<dbReference type="AlphaFoldDB" id="A0A418CG03"/>
<feature type="region of interest" description="Disordered" evidence="7">
    <location>
        <begin position="1"/>
        <end position="33"/>
    </location>
</feature>
<dbReference type="GO" id="GO:0005886">
    <property type="term" value="C:plasma membrane"/>
    <property type="evidence" value="ECO:0007669"/>
    <property type="project" value="TreeGrafter"/>
</dbReference>
<dbReference type="PANTHER" id="PTHR24092:SF150">
    <property type="entry name" value="PHOSPHOLIPID-TRANSPORTING ATPASE"/>
    <property type="match status" value="1"/>
</dbReference>
<dbReference type="InterPro" id="IPR023299">
    <property type="entry name" value="ATPase_P-typ_cyto_dom_N"/>
</dbReference>
<reference evidence="12 13" key="1">
    <citation type="submission" date="2018-08" db="EMBL/GenBank/DDBJ databases">
        <title>Aphanomyces genome sequencing and annotation.</title>
        <authorList>
            <person name="Minardi D."/>
            <person name="Oidtmann B."/>
            <person name="Van Der Giezen M."/>
            <person name="Studholme D.J."/>
        </authorList>
    </citation>
    <scope>NUCLEOTIDE SEQUENCE [LARGE SCALE GENOMIC DNA]</scope>
    <source>
        <strain evidence="12 13">Si</strain>
    </source>
</reference>
<feature type="domain" description="P-type ATPase N-terminal" evidence="10">
    <location>
        <begin position="71"/>
        <end position="99"/>
    </location>
</feature>
<keyword evidence="2 8" id="KW-0812">Transmembrane</keyword>
<accession>A0A418CG03</accession>
<dbReference type="EMBL" id="QUTB01000531">
    <property type="protein sequence ID" value="RHY77643.1"/>
    <property type="molecule type" value="Genomic_DNA"/>
</dbReference>
<dbReference type="InterPro" id="IPR032630">
    <property type="entry name" value="P_typ_ATPase_c"/>
</dbReference>
<protein>
    <recommendedName>
        <fullName evidence="14">P-type phospholipid transporter</fullName>
    </recommendedName>
</protein>
<evidence type="ECO:0000256" key="2">
    <source>
        <dbReference type="ARBA" id="ARBA00022692"/>
    </source>
</evidence>
<dbReference type="Proteomes" id="UP000283543">
    <property type="component" value="Unassembled WGS sequence"/>
</dbReference>
<dbReference type="PROSITE" id="PS00154">
    <property type="entry name" value="ATPASE_E1_E2"/>
    <property type="match status" value="1"/>
</dbReference>
<dbReference type="InterPro" id="IPR032631">
    <property type="entry name" value="P-type_ATPase_N"/>
</dbReference>
<feature type="transmembrane region" description="Helical" evidence="8">
    <location>
        <begin position="280"/>
        <end position="302"/>
    </location>
</feature>
<dbReference type="GO" id="GO:0046872">
    <property type="term" value="F:metal ion binding"/>
    <property type="evidence" value="ECO:0007669"/>
    <property type="project" value="UniProtKB-KW"/>
</dbReference>
<dbReference type="Pfam" id="PF16212">
    <property type="entry name" value="PhoLip_ATPase_C"/>
    <property type="match status" value="1"/>
</dbReference>
<comment type="subcellular location">
    <subcellularLocation>
        <location evidence="1">Membrane</location>
        <topology evidence="1">Multi-pass membrane protein</topology>
    </subcellularLocation>
</comment>
<evidence type="ECO:0008006" key="14">
    <source>
        <dbReference type="Google" id="ProtNLM"/>
    </source>
</evidence>
<evidence type="ECO:0000256" key="5">
    <source>
        <dbReference type="ARBA" id="ARBA00022989"/>
    </source>
</evidence>
<evidence type="ECO:0000256" key="3">
    <source>
        <dbReference type="ARBA" id="ARBA00022723"/>
    </source>
</evidence>
<dbReference type="Pfam" id="PF16209">
    <property type="entry name" value="PhoLip_ATPase_N"/>
    <property type="match status" value="1"/>
</dbReference>
<evidence type="ECO:0000259" key="11">
    <source>
        <dbReference type="Pfam" id="PF16212"/>
    </source>
</evidence>
<name>A0A418CG03_APHAT</name>
<dbReference type="PANTHER" id="PTHR24092">
    <property type="entry name" value="PROBABLE PHOSPHOLIPID-TRANSPORTING ATPASE"/>
    <property type="match status" value="1"/>
</dbReference>
<evidence type="ECO:0000313" key="12">
    <source>
        <dbReference type="EMBL" id="RHY77643.1"/>
    </source>
</evidence>
<keyword evidence="4" id="KW-0460">Magnesium</keyword>
<keyword evidence="3" id="KW-0479">Metal-binding</keyword>
<evidence type="ECO:0000259" key="9">
    <source>
        <dbReference type="Pfam" id="PF00122"/>
    </source>
</evidence>
<dbReference type="Gene3D" id="3.40.50.1000">
    <property type="entry name" value="HAD superfamily/HAD-like"/>
    <property type="match status" value="2"/>
</dbReference>
<dbReference type="InterPro" id="IPR018303">
    <property type="entry name" value="ATPase_P-typ_P_site"/>
</dbReference>
<dbReference type="GO" id="GO:0000166">
    <property type="term" value="F:nucleotide binding"/>
    <property type="evidence" value="ECO:0007669"/>
    <property type="project" value="InterPro"/>
</dbReference>
<feature type="transmembrane region" description="Helical" evidence="8">
    <location>
        <begin position="715"/>
        <end position="742"/>
    </location>
</feature>
<evidence type="ECO:0000256" key="7">
    <source>
        <dbReference type="SAM" id="MobiDB-lite"/>
    </source>
</evidence>
<dbReference type="SUPFAM" id="SSF56784">
    <property type="entry name" value="HAD-like"/>
    <property type="match status" value="1"/>
</dbReference>
<dbReference type="InterPro" id="IPR059000">
    <property type="entry name" value="ATPase_P-type_domA"/>
</dbReference>
<dbReference type="SUPFAM" id="SSF81665">
    <property type="entry name" value="Calcium ATPase, transmembrane domain M"/>
    <property type="match status" value="1"/>
</dbReference>
<comment type="caution">
    <text evidence="12">The sequence shown here is derived from an EMBL/GenBank/DDBJ whole genome shotgun (WGS) entry which is preliminary data.</text>
</comment>
<proteinExistence type="predicted"/>
<keyword evidence="5 8" id="KW-1133">Transmembrane helix</keyword>
<evidence type="ECO:0000256" key="8">
    <source>
        <dbReference type="SAM" id="Phobius"/>
    </source>
</evidence>
<dbReference type="Gene3D" id="3.40.1110.10">
    <property type="entry name" value="Calcium-transporting ATPase, cytoplasmic domain N"/>
    <property type="match status" value="1"/>
</dbReference>
<evidence type="ECO:0000259" key="10">
    <source>
        <dbReference type="Pfam" id="PF16209"/>
    </source>
</evidence>
<dbReference type="GO" id="GO:0045332">
    <property type="term" value="P:phospholipid translocation"/>
    <property type="evidence" value="ECO:0007669"/>
    <property type="project" value="TreeGrafter"/>
</dbReference>
<keyword evidence="6 8" id="KW-0472">Membrane</keyword>
<dbReference type="GO" id="GO:0140326">
    <property type="term" value="F:ATPase-coupled intramembrane lipid transporter activity"/>
    <property type="evidence" value="ECO:0007669"/>
    <property type="project" value="TreeGrafter"/>
</dbReference>
<evidence type="ECO:0000313" key="13">
    <source>
        <dbReference type="Proteomes" id="UP000283543"/>
    </source>
</evidence>
<dbReference type="InterPro" id="IPR008250">
    <property type="entry name" value="ATPase_P-typ_transduc_dom_A_sf"/>
</dbReference>
<dbReference type="Gene3D" id="1.20.1110.10">
    <property type="entry name" value="Calcium-transporting ATPase, transmembrane domain"/>
    <property type="match status" value="1"/>
</dbReference>
<feature type="domain" description="P-type ATPase A" evidence="9">
    <location>
        <begin position="114"/>
        <end position="260"/>
    </location>
</feature>
<dbReference type="Gene3D" id="2.70.150.10">
    <property type="entry name" value="Calcium-transporting ATPase, cytoplasmic transduction domain A"/>
    <property type="match status" value="2"/>
</dbReference>
<dbReference type="VEuPathDB" id="FungiDB:H257_14886"/>
<evidence type="ECO:0000256" key="1">
    <source>
        <dbReference type="ARBA" id="ARBA00004141"/>
    </source>
</evidence>
<organism evidence="12 13">
    <name type="scientific">Aphanomyces astaci</name>
    <name type="common">Crayfish plague agent</name>
    <dbReference type="NCBI Taxonomy" id="112090"/>
    <lineage>
        <taxon>Eukaryota</taxon>
        <taxon>Sar</taxon>
        <taxon>Stramenopiles</taxon>
        <taxon>Oomycota</taxon>
        <taxon>Saprolegniomycetes</taxon>
        <taxon>Saprolegniales</taxon>
        <taxon>Verrucalvaceae</taxon>
        <taxon>Aphanomyces</taxon>
    </lineage>
</organism>
<dbReference type="InterPro" id="IPR023214">
    <property type="entry name" value="HAD_sf"/>
</dbReference>
<dbReference type="InterPro" id="IPR023298">
    <property type="entry name" value="ATPase_P-typ_TM_dom_sf"/>
</dbReference>
<feature type="transmembrane region" description="Helical" evidence="8">
    <location>
        <begin position="322"/>
        <end position="345"/>
    </location>
</feature>
<sequence>MARLPQQSDERNGKNRTTVSAIPPSTAIKPAPEAEGASLSSVSAIQLEGGGMQHDGVRRICPHVAIDTRAGSGYVSNQIRTSKYTMWNFLPIGLYLAFRLNRWLSDRKRNLKPTRVWRQGQVLDVVWEHIQVGDVLLVRDKETFAADGIVLSSSDENGACLIDTSNLDGEANLKPRSGLACTTISRFPDAVQPSSGHLPRFTVQCEPPDVDMYKFTGMLELAKEVHALDEQQFIPRGSTLKNTKWVVIVVVYTGHETKMMKNAKEPHHKLSHVDGILNRAVVFIFVAQLTLCAVGSVCHKLWAAPFESAIMDKQAGVESVSGVLTFLSFVVLLNTFIPSSLVVSVELIKTIHAKYIGWDRDMRNPKGEGATALTSTLVEELGQVKYLFSDKTGTLTQNLMEFRKCSVNGCVYSSAEFGSSANVLSTVTSINTTNNYNNGNDDDDDAKGLRVESTSSQAEDCRVFGLDQLRLCGHDASTPEAAFILAMALCHTVVCESDAASPNLVQYNADSPDEAALVRSANSLGFRFLGRTNRKIWVLTGDKVETAVEIGRSCRVISKDMVEMHLEGTTVPAMAKSLVTLASTPTLKPRALIIDGFSLSFALMPSNRQNFLAFATQCAAVIVCRMSPLQKALVVELVKDGVGCNVVCTSPQFVYGAVSLFSGTTYVSSLYIAAFNLCFTFLPVVARAIVEKTLPDHISTQFPELYHIGHTKVSFSLATVASVGAIGVFHAVVLTLVPLYFLDHHQGVLHVDQFADGVA</sequence>
<evidence type="ECO:0000256" key="6">
    <source>
        <dbReference type="ARBA" id="ARBA00023136"/>
    </source>
</evidence>
<feature type="non-terminal residue" evidence="12">
    <location>
        <position position="759"/>
    </location>
</feature>
<dbReference type="InterPro" id="IPR036412">
    <property type="entry name" value="HAD-like_sf"/>
</dbReference>